<comment type="caution">
    <text evidence="1">The sequence shown here is derived from an EMBL/GenBank/DDBJ whole genome shotgun (WGS) entry which is preliminary data.</text>
</comment>
<evidence type="ECO:0000313" key="2">
    <source>
        <dbReference type="Proteomes" id="UP000243797"/>
    </source>
</evidence>
<proteinExistence type="predicted"/>
<accession>A0A2K1QL09</accession>
<protein>
    <submittedName>
        <fullName evidence="1">Uncharacterized protein</fullName>
    </submittedName>
</protein>
<keyword evidence="2" id="KW-1185">Reference proteome</keyword>
<dbReference type="InParanoid" id="A0A2K1QL09"/>
<sequence length="717" mass="78606">MAGPVQLQADIGQLGLQGLGAFTSILATLSSDNIMPTTVLQLEKLGTCFYVSGPRAAQVPDLLTRYQSRPLGKLAITVGWRKGDSASLLADSAGGQAIAMLSVVLTNLFGENLWGQILQQVSRQLLPRDSAVAGIQQITSVIEIASQKLGALGFGNFLAEHIVRLHTAYNSLGHGLPQQFLALLNAEMMVDFLVGIGQTLREDNRVLRIRGSLGVGYISAILLFLFPHETSVAIDTIVIHEGESPRFFLVLELRGSEPVIMVRESRVSTEALLARNQQIPITGFPDAEKAPVRLSSMFPSSGVSGEGRLTRQYTWSGWLLAELRQFCSFLNIECSVDFQRSFADLVVSFARSSPGEMPDERCIFTTLGPDARLLVEASLERTLGVQPTPKVMSLHDAFKALTSLILRAFPEANRCHRSSCRFAKSWSSDRGRFPQDECFETLCWDRLGCIFNLAVASLFVDADAKAVISLRQGSDVPISGPAHLVQTMIRDEPMDNSLNWLSDLACEFVDNFYWTDRSLAGSNSSTLYRRALRTLRLPDERAVTYELKEGPLIHDGRYYTMLNENLHCTSRPNAERSVIPATEWVAPSDSGAHSRFESTVSEELNGLLLITTVRYGGETIDLSLRNIMDSLDHAVYSSPCQHPTNSPMKLESDSQIVLTGVGAPYAKPGETAIAMTYCNPTAQLFCCSGPALIAKECCMECAVKQARALDYHLVILG</sequence>
<gene>
    <name evidence="1" type="ORF">CAC42_4300</name>
</gene>
<reference evidence="1 2" key="1">
    <citation type="submission" date="2017-06" db="EMBL/GenBank/DDBJ databases">
        <title>Draft genome sequence of a variant of Elsinoe murrayae.</title>
        <authorList>
            <person name="Cheng Q."/>
        </authorList>
    </citation>
    <scope>NUCLEOTIDE SEQUENCE [LARGE SCALE GENOMIC DNA]</scope>
    <source>
        <strain evidence="1 2">CQ-2017a</strain>
    </source>
</reference>
<name>A0A2K1QL09_9PEZI</name>
<dbReference type="AlphaFoldDB" id="A0A2K1QL09"/>
<organism evidence="1 2">
    <name type="scientific">Sphaceloma murrayae</name>
    <dbReference type="NCBI Taxonomy" id="2082308"/>
    <lineage>
        <taxon>Eukaryota</taxon>
        <taxon>Fungi</taxon>
        <taxon>Dikarya</taxon>
        <taxon>Ascomycota</taxon>
        <taxon>Pezizomycotina</taxon>
        <taxon>Dothideomycetes</taxon>
        <taxon>Dothideomycetidae</taxon>
        <taxon>Myriangiales</taxon>
        <taxon>Elsinoaceae</taxon>
        <taxon>Sphaceloma</taxon>
    </lineage>
</organism>
<evidence type="ECO:0000313" key="1">
    <source>
        <dbReference type="EMBL" id="PNS15848.1"/>
    </source>
</evidence>
<dbReference type="Proteomes" id="UP000243797">
    <property type="component" value="Unassembled WGS sequence"/>
</dbReference>
<dbReference type="OrthoDB" id="5421021at2759"/>
<dbReference type="EMBL" id="NKHZ01000068">
    <property type="protein sequence ID" value="PNS15848.1"/>
    <property type="molecule type" value="Genomic_DNA"/>
</dbReference>